<keyword evidence="2" id="KW-1133">Transmembrane helix</keyword>
<accession>A0A382S8A0</accession>
<protein>
    <submittedName>
        <fullName evidence="3">Uncharacterized protein</fullName>
    </submittedName>
</protein>
<reference evidence="3" key="1">
    <citation type="submission" date="2018-05" db="EMBL/GenBank/DDBJ databases">
        <authorList>
            <person name="Lanie J.A."/>
            <person name="Ng W.-L."/>
            <person name="Kazmierczak K.M."/>
            <person name="Andrzejewski T.M."/>
            <person name="Davidsen T.M."/>
            <person name="Wayne K.J."/>
            <person name="Tettelin H."/>
            <person name="Glass J.I."/>
            <person name="Rusch D."/>
            <person name="Podicherti R."/>
            <person name="Tsui H.-C.T."/>
            <person name="Winkler M.E."/>
        </authorList>
    </citation>
    <scope>NUCLEOTIDE SEQUENCE</scope>
</reference>
<organism evidence="3">
    <name type="scientific">marine metagenome</name>
    <dbReference type="NCBI Taxonomy" id="408172"/>
    <lineage>
        <taxon>unclassified sequences</taxon>
        <taxon>metagenomes</taxon>
        <taxon>ecological metagenomes</taxon>
    </lineage>
</organism>
<name>A0A382S8A0_9ZZZZ</name>
<feature type="transmembrane region" description="Helical" evidence="2">
    <location>
        <begin position="92"/>
        <end position="117"/>
    </location>
</feature>
<evidence type="ECO:0000256" key="2">
    <source>
        <dbReference type="SAM" id="Phobius"/>
    </source>
</evidence>
<feature type="transmembrane region" description="Helical" evidence="2">
    <location>
        <begin position="137"/>
        <end position="157"/>
    </location>
</feature>
<evidence type="ECO:0000256" key="1">
    <source>
        <dbReference type="SAM" id="MobiDB-lite"/>
    </source>
</evidence>
<keyword evidence="2" id="KW-0812">Transmembrane</keyword>
<gene>
    <name evidence="3" type="ORF">METZ01_LOCUS357985</name>
</gene>
<keyword evidence="2" id="KW-0472">Membrane</keyword>
<evidence type="ECO:0000313" key="3">
    <source>
        <dbReference type="EMBL" id="SVD05131.1"/>
    </source>
</evidence>
<feature type="compositionally biased region" description="Acidic residues" evidence="1">
    <location>
        <begin position="1"/>
        <end position="17"/>
    </location>
</feature>
<sequence>MKAMLEDPEPLPDPEPEQEPRPLPPDWDELQEEGGWWDAALPEATPEERKKEALANAEVAERSLKAEEIYTVASLGGEVTDEMFGRDLSGSIIAKATGAVGFVLLLPFVPVLLAGALGGRGGEIGFPIAVPLIEALWTPPIFAVAILFGSLVGFSDFRKRTEALARGYADLGEAAESGEDLT</sequence>
<proteinExistence type="predicted"/>
<feature type="region of interest" description="Disordered" evidence="1">
    <location>
        <begin position="1"/>
        <end position="35"/>
    </location>
</feature>
<dbReference type="EMBL" id="UINC01126567">
    <property type="protein sequence ID" value="SVD05131.1"/>
    <property type="molecule type" value="Genomic_DNA"/>
</dbReference>
<dbReference type="AlphaFoldDB" id="A0A382S8A0"/>